<keyword evidence="2" id="KW-1185">Reference proteome</keyword>
<organism evidence="1 2">
    <name type="scientific">Cardiocondyla obscurior</name>
    <dbReference type="NCBI Taxonomy" id="286306"/>
    <lineage>
        <taxon>Eukaryota</taxon>
        <taxon>Metazoa</taxon>
        <taxon>Ecdysozoa</taxon>
        <taxon>Arthropoda</taxon>
        <taxon>Hexapoda</taxon>
        <taxon>Insecta</taxon>
        <taxon>Pterygota</taxon>
        <taxon>Neoptera</taxon>
        <taxon>Endopterygota</taxon>
        <taxon>Hymenoptera</taxon>
        <taxon>Apocrita</taxon>
        <taxon>Aculeata</taxon>
        <taxon>Formicoidea</taxon>
        <taxon>Formicidae</taxon>
        <taxon>Myrmicinae</taxon>
        <taxon>Cardiocondyla</taxon>
    </lineage>
</organism>
<dbReference type="Proteomes" id="UP001430953">
    <property type="component" value="Unassembled WGS sequence"/>
</dbReference>
<reference evidence="1 2" key="1">
    <citation type="submission" date="2023-03" db="EMBL/GenBank/DDBJ databases">
        <title>High recombination rates correlate with genetic variation in Cardiocondyla obscurior ants.</title>
        <authorList>
            <person name="Errbii M."/>
        </authorList>
    </citation>
    <scope>NUCLEOTIDE SEQUENCE [LARGE SCALE GENOMIC DNA]</scope>
    <source>
        <strain evidence="1">Alpha-2009</strain>
        <tissue evidence="1">Whole body</tissue>
    </source>
</reference>
<gene>
    <name evidence="1" type="ORF">PUN28_019204</name>
</gene>
<sequence>MRASTRSFASRTSVISVICESSCEYINQACVTGQHPKSRQSIFAEIIHSLNHCDNPRSDQKKVIEATTC</sequence>
<evidence type="ECO:0000313" key="1">
    <source>
        <dbReference type="EMBL" id="KAL0100652.1"/>
    </source>
</evidence>
<dbReference type="EMBL" id="JADYXP020000025">
    <property type="protein sequence ID" value="KAL0100652.1"/>
    <property type="molecule type" value="Genomic_DNA"/>
</dbReference>
<evidence type="ECO:0000313" key="2">
    <source>
        <dbReference type="Proteomes" id="UP001430953"/>
    </source>
</evidence>
<comment type="caution">
    <text evidence="1">The sequence shown here is derived from an EMBL/GenBank/DDBJ whole genome shotgun (WGS) entry which is preliminary data.</text>
</comment>
<name>A0AAW2EBN8_9HYME</name>
<proteinExistence type="predicted"/>
<protein>
    <submittedName>
        <fullName evidence="1">Uncharacterized protein</fullName>
    </submittedName>
</protein>
<accession>A0AAW2EBN8</accession>
<dbReference type="AlphaFoldDB" id="A0AAW2EBN8"/>